<dbReference type="Proteomes" id="UP000011058">
    <property type="component" value="Chromosome"/>
</dbReference>
<organism evidence="1 2">
    <name type="scientific">Fibrella aestuarina BUZ 2</name>
    <dbReference type="NCBI Taxonomy" id="1166018"/>
    <lineage>
        <taxon>Bacteria</taxon>
        <taxon>Pseudomonadati</taxon>
        <taxon>Bacteroidota</taxon>
        <taxon>Cytophagia</taxon>
        <taxon>Cytophagales</taxon>
        <taxon>Spirosomataceae</taxon>
        <taxon>Fibrella</taxon>
    </lineage>
</organism>
<dbReference type="AlphaFoldDB" id="I0KD02"/>
<dbReference type="KEGG" id="fae:FAES_4004"/>
<dbReference type="EMBL" id="HE796683">
    <property type="protein sequence ID" value="CCH02005.1"/>
    <property type="molecule type" value="Genomic_DNA"/>
</dbReference>
<protein>
    <submittedName>
        <fullName evidence="1">Uncharacterized protein</fullName>
    </submittedName>
</protein>
<evidence type="ECO:0000313" key="1">
    <source>
        <dbReference type="EMBL" id="CCH02005.1"/>
    </source>
</evidence>
<accession>I0KD02</accession>
<proteinExistence type="predicted"/>
<evidence type="ECO:0000313" key="2">
    <source>
        <dbReference type="Proteomes" id="UP000011058"/>
    </source>
</evidence>
<reference evidence="1 2" key="1">
    <citation type="journal article" date="2012" name="J. Bacteriol.">
        <title>Genome Sequence of Fibrella aestuarina BUZ 2T, a Filamentous Marine Bacterium.</title>
        <authorList>
            <person name="Filippini M."/>
            <person name="Qi W."/>
            <person name="Blom J."/>
            <person name="Goesmann A."/>
            <person name="Smits T.H."/>
            <person name="Bagheri H.C."/>
        </authorList>
    </citation>
    <scope>NUCLEOTIDE SEQUENCE [LARGE SCALE GENOMIC DNA]</scope>
    <source>
        <strain evidence="2">BUZ 2T</strain>
    </source>
</reference>
<name>I0KD02_9BACT</name>
<gene>
    <name evidence="1" type="ORF">FAES_4004</name>
</gene>
<sequence length="69" mass="7777">MHFDPKRDSFLNPMRTQLLDLYTAQLPSFRAVRQKLGQGKRGGPFLLAPHEAYASQPRPLLIVGQETNG</sequence>
<keyword evidence="2" id="KW-1185">Reference proteome</keyword>
<dbReference type="eggNOG" id="ENOG5032QCU">
    <property type="taxonomic scope" value="Bacteria"/>
</dbReference>
<dbReference type="HOGENOM" id="CLU_2769752_0_0_10"/>